<proteinExistence type="predicted"/>
<sequence length="125" mass="13345">MSEKENDIPQRETTIEQRLLNMQDAIDANHSAAELRFAFIEIQLGRVQDSLAPAAAILEGSSLRGGGRGRGGRGRGRGARGRGGRGRGGRGSKTGGSNDELEAVQEGRVQKRRPGRPPGSQNKTK</sequence>
<organism evidence="2 3">
    <name type="scientific">Mucor lusitanicus CBS 277.49</name>
    <dbReference type="NCBI Taxonomy" id="747725"/>
    <lineage>
        <taxon>Eukaryota</taxon>
        <taxon>Fungi</taxon>
        <taxon>Fungi incertae sedis</taxon>
        <taxon>Mucoromycota</taxon>
        <taxon>Mucoromycotina</taxon>
        <taxon>Mucoromycetes</taxon>
        <taxon>Mucorales</taxon>
        <taxon>Mucorineae</taxon>
        <taxon>Mucoraceae</taxon>
        <taxon>Mucor</taxon>
    </lineage>
</organism>
<protein>
    <submittedName>
        <fullName evidence="2">Uncharacterized protein</fullName>
    </submittedName>
</protein>
<reference evidence="2 3" key="1">
    <citation type="submission" date="2015-06" db="EMBL/GenBank/DDBJ databases">
        <title>Expansion of signal transduction pathways in fungi by whole-genome duplication.</title>
        <authorList>
            <consortium name="DOE Joint Genome Institute"/>
            <person name="Corrochano L.M."/>
            <person name="Kuo A."/>
            <person name="Marcet-Houben M."/>
            <person name="Polaino S."/>
            <person name="Salamov A."/>
            <person name="Villalobos J.M."/>
            <person name="Alvarez M.I."/>
            <person name="Avalos J."/>
            <person name="Benito E.P."/>
            <person name="Benoit I."/>
            <person name="Burger G."/>
            <person name="Camino L.P."/>
            <person name="Canovas D."/>
            <person name="Cerda-Olmedo E."/>
            <person name="Cheng J.-F."/>
            <person name="Dominguez A."/>
            <person name="Elias M."/>
            <person name="Eslava A.P."/>
            <person name="Glaser F."/>
            <person name="Grimwood J."/>
            <person name="Gutierrez G."/>
            <person name="Heitman J."/>
            <person name="Henrissat B."/>
            <person name="Iturriaga E.A."/>
            <person name="Lang B.F."/>
            <person name="Lavin J.L."/>
            <person name="Lee S."/>
            <person name="Li W."/>
            <person name="Lindquist E."/>
            <person name="Lopez-Garcia S."/>
            <person name="Luque E.M."/>
            <person name="Marcos A.T."/>
            <person name="Martin J."/>
            <person name="Mccluskey K."/>
            <person name="Medina H.R."/>
            <person name="Miralles-Duran A."/>
            <person name="Miyazaki A."/>
            <person name="Munoz-Torres E."/>
            <person name="Oguiza J.A."/>
            <person name="Ohm R."/>
            <person name="Olmedo M."/>
            <person name="Orejas M."/>
            <person name="Ortiz-Castellanos L."/>
            <person name="Pisabarro A.G."/>
            <person name="Rodriguez-Romero J."/>
            <person name="Ruiz-Herrera J."/>
            <person name="Ruiz-Vazquez R."/>
            <person name="Sanz C."/>
            <person name="Schackwitz W."/>
            <person name="Schmutz J."/>
            <person name="Shahriari M."/>
            <person name="Shelest E."/>
            <person name="Silva-Franco F."/>
            <person name="Soanes D."/>
            <person name="Syed K."/>
            <person name="Tagua V.G."/>
            <person name="Talbot N.J."/>
            <person name="Thon M."/>
            <person name="De Vries R.P."/>
            <person name="Wiebenga A."/>
            <person name="Yadav J.S."/>
            <person name="Braun E.L."/>
            <person name="Baker S."/>
            <person name="Garre V."/>
            <person name="Horwitz B."/>
            <person name="Torres-Martinez S."/>
            <person name="Idnurm A."/>
            <person name="Herrera-Estrella A."/>
            <person name="Gabaldon T."/>
            <person name="Grigoriev I.V."/>
        </authorList>
    </citation>
    <scope>NUCLEOTIDE SEQUENCE [LARGE SCALE GENOMIC DNA]</scope>
    <source>
        <strain evidence="2 3">CBS 277.49</strain>
    </source>
</reference>
<name>A0A162QB56_MUCCL</name>
<feature type="compositionally biased region" description="Basic residues" evidence="1">
    <location>
        <begin position="70"/>
        <end position="90"/>
    </location>
</feature>
<dbReference type="Proteomes" id="UP000077051">
    <property type="component" value="Unassembled WGS sequence"/>
</dbReference>
<dbReference type="EMBL" id="AMYB01000007">
    <property type="protein sequence ID" value="OAD00450.1"/>
    <property type="molecule type" value="Genomic_DNA"/>
</dbReference>
<dbReference type="VEuPathDB" id="FungiDB:MUCCIDRAFT_85858"/>
<gene>
    <name evidence="2" type="ORF">MUCCIDRAFT_85858</name>
</gene>
<feature type="region of interest" description="Disordered" evidence="1">
    <location>
        <begin position="58"/>
        <end position="125"/>
    </location>
</feature>
<comment type="caution">
    <text evidence="2">The sequence shown here is derived from an EMBL/GenBank/DDBJ whole genome shotgun (WGS) entry which is preliminary data.</text>
</comment>
<evidence type="ECO:0000313" key="2">
    <source>
        <dbReference type="EMBL" id="OAD00450.1"/>
    </source>
</evidence>
<evidence type="ECO:0000256" key="1">
    <source>
        <dbReference type="SAM" id="MobiDB-lite"/>
    </source>
</evidence>
<evidence type="ECO:0000313" key="3">
    <source>
        <dbReference type="Proteomes" id="UP000077051"/>
    </source>
</evidence>
<accession>A0A162QB56</accession>
<dbReference type="AlphaFoldDB" id="A0A162QB56"/>
<keyword evidence="3" id="KW-1185">Reference proteome</keyword>